<dbReference type="EMBL" id="BART01001386">
    <property type="protein sequence ID" value="GAG67959.1"/>
    <property type="molecule type" value="Genomic_DNA"/>
</dbReference>
<dbReference type="AlphaFoldDB" id="X0ZFD2"/>
<feature type="region of interest" description="Disordered" evidence="1">
    <location>
        <begin position="1"/>
        <end position="24"/>
    </location>
</feature>
<accession>X0ZFD2</accession>
<evidence type="ECO:0000256" key="1">
    <source>
        <dbReference type="SAM" id="MobiDB-lite"/>
    </source>
</evidence>
<protein>
    <recommendedName>
        <fullName evidence="3">Peptidase MA-like domain-containing protein</fullName>
    </recommendedName>
</protein>
<evidence type="ECO:0008006" key="3">
    <source>
        <dbReference type="Google" id="ProtNLM"/>
    </source>
</evidence>
<sequence>MATMDMAPEQNEGREKEDKPKVISDANISVQYPDGYEPDASNMLAWANQVITELQKWFPDFWNVLGNRLIIAIKDCGKPDYACADIGRTSIEFKDLPSVAAKVDIYYDTDYYTGNIAHELGHIVLGKYRELAGGYLRSDLPKWFNEGFGEYLKLLIIGEQRFNEKYSRYSSEICYIIENGTSGISDDYQVTPGFSDVFAGGAWVLRFMNSKFGIDAIKAIIKSKQSTFWAAVTEQINLTRAQFDEQLKEWLKERIKD</sequence>
<name>X0ZFD2_9ZZZZ</name>
<comment type="caution">
    <text evidence="2">The sequence shown here is derived from an EMBL/GenBank/DDBJ whole genome shotgun (WGS) entry which is preliminary data.</text>
</comment>
<proteinExistence type="predicted"/>
<organism evidence="2">
    <name type="scientific">marine sediment metagenome</name>
    <dbReference type="NCBI Taxonomy" id="412755"/>
    <lineage>
        <taxon>unclassified sequences</taxon>
        <taxon>metagenomes</taxon>
        <taxon>ecological metagenomes</taxon>
    </lineage>
</organism>
<evidence type="ECO:0000313" key="2">
    <source>
        <dbReference type="EMBL" id="GAG67959.1"/>
    </source>
</evidence>
<gene>
    <name evidence="2" type="ORF">S01H4_04963</name>
</gene>
<feature type="compositionally biased region" description="Basic and acidic residues" evidence="1">
    <location>
        <begin position="11"/>
        <end position="22"/>
    </location>
</feature>
<reference evidence="2" key="1">
    <citation type="journal article" date="2014" name="Front. Microbiol.">
        <title>High frequency of phylogenetically diverse reductive dehalogenase-homologous genes in deep subseafloor sedimentary metagenomes.</title>
        <authorList>
            <person name="Kawai M."/>
            <person name="Futagami T."/>
            <person name="Toyoda A."/>
            <person name="Takaki Y."/>
            <person name="Nishi S."/>
            <person name="Hori S."/>
            <person name="Arai W."/>
            <person name="Tsubouchi T."/>
            <person name="Morono Y."/>
            <person name="Uchiyama I."/>
            <person name="Ito T."/>
            <person name="Fujiyama A."/>
            <person name="Inagaki F."/>
            <person name="Takami H."/>
        </authorList>
    </citation>
    <scope>NUCLEOTIDE SEQUENCE</scope>
    <source>
        <strain evidence="2">Expedition CK06-06</strain>
    </source>
</reference>